<dbReference type="EMBL" id="QLMA01000006">
    <property type="protein sequence ID" value="RAJ79040.1"/>
    <property type="molecule type" value="Genomic_DNA"/>
</dbReference>
<sequence>MHLIPTEVSNNDELQQIAALSLANSAAGLTAEEKAREGFLTWSYELPVLQQLHAIVPSIIVKDGDKVAGYALVLTRDAAPVYEPLQDMLQMLEPIIYADKPLSLHDFYIMGQICVHPDYRGKGVFQLLYDYHREQYAGRYNFLLTEIAVTNFRSQRAHEKIGFRKIHTHTDKLGDWDVVVWDRGHGFTTRKP</sequence>
<evidence type="ECO:0000313" key="2">
    <source>
        <dbReference type="EMBL" id="RAJ79040.1"/>
    </source>
</evidence>
<organism evidence="2 3">
    <name type="scientific">Chitinophaga dinghuensis</name>
    <dbReference type="NCBI Taxonomy" id="1539050"/>
    <lineage>
        <taxon>Bacteria</taxon>
        <taxon>Pseudomonadati</taxon>
        <taxon>Bacteroidota</taxon>
        <taxon>Chitinophagia</taxon>
        <taxon>Chitinophagales</taxon>
        <taxon>Chitinophagaceae</taxon>
        <taxon>Chitinophaga</taxon>
    </lineage>
</organism>
<dbReference type="Pfam" id="PF00583">
    <property type="entry name" value="Acetyltransf_1"/>
    <property type="match status" value="1"/>
</dbReference>
<keyword evidence="3" id="KW-1185">Reference proteome</keyword>
<dbReference type="GO" id="GO:0016747">
    <property type="term" value="F:acyltransferase activity, transferring groups other than amino-acyl groups"/>
    <property type="evidence" value="ECO:0007669"/>
    <property type="project" value="InterPro"/>
</dbReference>
<dbReference type="SUPFAM" id="SSF55729">
    <property type="entry name" value="Acyl-CoA N-acyltransferases (Nat)"/>
    <property type="match status" value="1"/>
</dbReference>
<dbReference type="AlphaFoldDB" id="A0A327VUW3"/>
<comment type="caution">
    <text evidence="2">The sequence shown here is derived from an EMBL/GenBank/DDBJ whole genome shotgun (WGS) entry which is preliminary data.</text>
</comment>
<dbReference type="InterPro" id="IPR000182">
    <property type="entry name" value="GNAT_dom"/>
</dbReference>
<keyword evidence="2" id="KW-0808">Transferase</keyword>
<dbReference type="Proteomes" id="UP000249819">
    <property type="component" value="Unassembled WGS sequence"/>
</dbReference>
<dbReference type="Gene3D" id="3.40.630.30">
    <property type="match status" value="1"/>
</dbReference>
<protein>
    <submittedName>
        <fullName evidence="2">Acetyltransferase (GNAT) family protein</fullName>
    </submittedName>
</protein>
<proteinExistence type="predicted"/>
<dbReference type="RefSeq" id="WP_245950909.1">
    <property type="nucleotide sequence ID" value="NZ_QLMA01000006.1"/>
</dbReference>
<gene>
    <name evidence="2" type="ORF">CLV59_106100</name>
</gene>
<dbReference type="PROSITE" id="PS51186">
    <property type="entry name" value="GNAT"/>
    <property type="match status" value="1"/>
</dbReference>
<dbReference type="InterPro" id="IPR016181">
    <property type="entry name" value="Acyl_CoA_acyltransferase"/>
</dbReference>
<accession>A0A327VUW3</accession>
<evidence type="ECO:0000313" key="3">
    <source>
        <dbReference type="Proteomes" id="UP000249819"/>
    </source>
</evidence>
<feature type="domain" description="N-acetyltransferase" evidence="1">
    <location>
        <begin position="1"/>
        <end position="192"/>
    </location>
</feature>
<evidence type="ECO:0000259" key="1">
    <source>
        <dbReference type="PROSITE" id="PS51186"/>
    </source>
</evidence>
<reference evidence="2 3" key="1">
    <citation type="submission" date="2018-06" db="EMBL/GenBank/DDBJ databases">
        <title>Genomic Encyclopedia of Archaeal and Bacterial Type Strains, Phase II (KMG-II): from individual species to whole genera.</title>
        <authorList>
            <person name="Goeker M."/>
        </authorList>
    </citation>
    <scope>NUCLEOTIDE SEQUENCE [LARGE SCALE GENOMIC DNA]</scope>
    <source>
        <strain evidence="2 3">DSM 29821</strain>
    </source>
</reference>
<name>A0A327VUW3_9BACT</name>